<gene>
    <name evidence="2" type="ORF">DW723_02755</name>
</gene>
<comment type="caution">
    <text evidence="2">The sequence shown here is derived from an EMBL/GenBank/DDBJ whole genome shotgun (WGS) entry which is preliminary data.</text>
</comment>
<accession>A0A414KKQ1</accession>
<reference evidence="2 3" key="1">
    <citation type="submission" date="2018-08" db="EMBL/GenBank/DDBJ databases">
        <title>A genome reference for cultivated species of the human gut microbiota.</title>
        <authorList>
            <person name="Zou Y."/>
            <person name="Xue W."/>
            <person name="Luo G."/>
        </authorList>
    </citation>
    <scope>NUCLEOTIDE SEQUENCE [LARGE SCALE GENOMIC DNA]</scope>
    <source>
        <strain evidence="2 3">AM27-32LB</strain>
    </source>
</reference>
<organism evidence="2 3">
    <name type="scientific">Blautia obeum</name>
    <dbReference type="NCBI Taxonomy" id="40520"/>
    <lineage>
        <taxon>Bacteria</taxon>
        <taxon>Bacillati</taxon>
        <taxon>Bacillota</taxon>
        <taxon>Clostridia</taxon>
        <taxon>Lachnospirales</taxon>
        <taxon>Lachnospiraceae</taxon>
        <taxon>Blautia</taxon>
    </lineage>
</organism>
<proteinExistence type="predicted"/>
<dbReference type="Proteomes" id="UP000283928">
    <property type="component" value="Unassembled WGS sequence"/>
</dbReference>
<evidence type="ECO:0000313" key="3">
    <source>
        <dbReference type="Proteomes" id="UP000283928"/>
    </source>
</evidence>
<dbReference type="AlphaFoldDB" id="A0A414KKQ1"/>
<evidence type="ECO:0000313" key="2">
    <source>
        <dbReference type="EMBL" id="RHE77319.1"/>
    </source>
</evidence>
<keyword evidence="1" id="KW-0472">Membrane</keyword>
<keyword evidence="1" id="KW-0812">Transmembrane</keyword>
<feature type="transmembrane region" description="Helical" evidence="1">
    <location>
        <begin position="55"/>
        <end position="75"/>
    </location>
</feature>
<dbReference type="EMBL" id="QSKO01000003">
    <property type="protein sequence ID" value="RHE77319.1"/>
    <property type="molecule type" value="Genomic_DNA"/>
</dbReference>
<feature type="transmembrane region" description="Helical" evidence="1">
    <location>
        <begin position="95"/>
        <end position="114"/>
    </location>
</feature>
<name>A0A414KKQ1_9FIRM</name>
<sequence>MNVCEVPDVCKNMEYKLVTEDSKTRVYLSLVREFNKAEYEKYYRAKKKAKMKKRIILAAKVMKYVVPVLVSTVLYNALSQRLYIERGSHEIGSEAFLVGMIGLGIFCFLSWLVGGDEY</sequence>
<keyword evidence="1" id="KW-1133">Transmembrane helix</keyword>
<protein>
    <submittedName>
        <fullName evidence="2">Uncharacterized protein</fullName>
    </submittedName>
</protein>
<evidence type="ECO:0000256" key="1">
    <source>
        <dbReference type="SAM" id="Phobius"/>
    </source>
</evidence>
<dbReference type="RefSeq" id="WP_118252727.1">
    <property type="nucleotide sequence ID" value="NZ_JAQEBC010000016.1"/>
</dbReference>